<dbReference type="PANTHER" id="PTHR18964">
    <property type="entry name" value="ROK (REPRESSOR, ORF, KINASE) FAMILY"/>
    <property type="match status" value="1"/>
</dbReference>
<name>A0A417YP57_9BACI</name>
<protein>
    <submittedName>
        <fullName evidence="2">ROK family protein</fullName>
    </submittedName>
</protein>
<dbReference type="AlphaFoldDB" id="A0A417YP57"/>
<dbReference type="Proteomes" id="UP000285456">
    <property type="component" value="Unassembled WGS sequence"/>
</dbReference>
<organism evidence="2 3">
    <name type="scientific">Oceanobacillus profundus</name>
    <dbReference type="NCBI Taxonomy" id="372463"/>
    <lineage>
        <taxon>Bacteria</taxon>
        <taxon>Bacillati</taxon>
        <taxon>Bacillota</taxon>
        <taxon>Bacilli</taxon>
        <taxon>Bacillales</taxon>
        <taxon>Bacillaceae</taxon>
        <taxon>Oceanobacillus</taxon>
    </lineage>
</organism>
<reference evidence="2 3" key="1">
    <citation type="journal article" date="2007" name="Int. J. Syst. Evol. Microbiol.">
        <title>Oceanobacillus profundus sp. nov., isolated from a deep-sea sediment core.</title>
        <authorList>
            <person name="Kim Y.G."/>
            <person name="Choi D.H."/>
            <person name="Hyun S."/>
            <person name="Cho B.C."/>
        </authorList>
    </citation>
    <scope>NUCLEOTIDE SEQUENCE [LARGE SCALE GENOMIC DNA]</scope>
    <source>
        <strain evidence="2 3">DSM 18246</strain>
    </source>
</reference>
<proteinExistence type="inferred from homology"/>
<dbReference type="SUPFAM" id="SSF53067">
    <property type="entry name" value="Actin-like ATPase domain"/>
    <property type="match status" value="1"/>
</dbReference>
<evidence type="ECO:0000256" key="1">
    <source>
        <dbReference type="ARBA" id="ARBA00006479"/>
    </source>
</evidence>
<dbReference type="Pfam" id="PF00480">
    <property type="entry name" value="ROK"/>
    <property type="match status" value="1"/>
</dbReference>
<dbReference type="InterPro" id="IPR043129">
    <property type="entry name" value="ATPase_NBD"/>
</dbReference>
<comment type="similarity">
    <text evidence="1">Belongs to the ROK (NagC/XylR) family.</text>
</comment>
<comment type="caution">
    <text evidence="2">The sequence shown here is derived from an EMBL/GenBank/DDBJ whole genome shotgun (WGS) entry which is preliminary data.</text>
</comment>
<accession>A0A417YP57</accession>
<dbReference type="OrthoDB" id="9810372at2"/>
<sequence>MLSGSNWTAAEIGHITVEKDGFTCNCGRVGCLETIASATGIIHQVNEFIQQNPSSELSHYFQKKGEISTKDIFNFAGDHLCQQIIQRTADALGVVLANLSVVINPSVITIGGGLSKAGDAFIIAIEKPFKGMLWHG</sequence>
<dbReference type="PANTHER" id="PTHR18964:SF149">
    <property type="entry name" value="BIFUNCTIONAL UDP-N-ACETYLGLUCOSAMINE 2-EPIMERASE_N-ACETYLMANNOSAMINE KINASE"/>
    <property type="match status" value="1"/>
</dbReference>
<keyword evidence="3" id="KW-1185">Reference proteome</keyword>
<gene>
    <name evidence="2" type="ORF">D1B32_03035</name>
</gene>
<evidence type="ECO:0000313" key="3">
    <source>
        <dbReference type="Proteomes" id="UP000285456"/>
    </source>
</evidence>
<dbReference type="EMBL" id="QWEH01000001">
    <property type="protein sequence ID" value="RHW35612.1"/>
    <property type="molecule type" value="Genomic_DNA"/>
</dbReference>
<dbReference type="Gene3D" id="3.30.420.40">
    <property type="match status" value="1"/>
</dbReference>
<dbReference type="InterPro" id="IPR000600">
    <property type="entry name" value="ROK"/>
</dbReference>
<evidence type="ECO:0000313" key="2">
    <source>
        <dbReference type="EMBL" id="RHW35612.1"/>
    </source>
</evidence>